<dbReference type="Gene3D" id="1.10.287.470">
    <property type="entry name" value="Helix hairpin bin"/>
    <property type="match status" value="1"/>
</dbReference>
<evidence type="ECO:0000256" key="3">
    <source>
        <dbReference type="SAM" id="Coils"/>
    </source>
</evidence>
<dbReference type="Gene3D" id="2.40.50.100">
    <property type="match status" value="1"/>
</dbReference>
<evidence type="ECO:0000256" key="1">
    <source>
        <dbReference type="ARBA" id="ARBA00004196"/>
    </source>
</evidence>
<keyword evidence="4" id="KW-1133">Transmembrane helix</keyword>
<reference evidence="6 7" key="1">
    <citation type="submission" date="2021-10" db="EMBL/GenBank/DDBJ databases">
        <title>Lutispora strain m25 sp. nov., a thermophilic, non-spore-forming bacterium isolated from a lab-scale methanogenic bioreactor digesting anaerobic sludge.</title>
        <authorList>
            <person name="El Houari A."/>
            <person name="Mcdonald J."/>
        </authorList>
    </citation>
    <scope>NUCLEOTIDE SEQUENCE [LARGE SCALE GENOMIC DNA]</scope>
    <source>
        <strain evidence="7">m25</strain>
    </source>
</reference>
<dbReference type="InterPro" id="IPR050465">
    <property type="entry name" value="UPF0194_transport"/>
</dbReference>
<dbReference type="EMBL" id="JAJEKE010000005">
    <property type="protein sequence ID" value="MCQ1529373.1"/>
    <property type="molecule type" value="Genomic_DNA"/>
</dbReference>
<proteinExistence type="predicted"/>
<dbReference type="Proteomes" id="UP001651880">
    <property type="component" value="Unassembled WGS sequence"/>
</dbReference>
<protein>
    <submittedName>
        <fullName evidence="6">Efflux RND transporter periplasmic adaptor subunit</fullName>
    </submittedName>
</protein>
<feature type="transmembrane region" description="Helical" evidence="4">
    <location>
        <begin position="7"/>
        <end position="27"/>
    </location>
</feature>
<keyword evidence="2 3" id="KW-0175">Coiled coil</keyword>
<comment type="subcellular location">
    <subcellularLocation>
        <location evidence="1">Cell envelope</location>
    </subcellularLocation>
</comment>
<evidence type="ECO:0000259" key="5">
    <source>
        <dbReference type="Pfam" id="PF25989"/>
    </source>
</evidence>
<evidence type="ECO:0000256" key="4">
    <source>
        <dbReference type="SAM" id="Phobius"/>
    </source>
</evidence>
<keyword evidence="7" id="KW-1185">Reference proteome</keyword>
<sequence>MRGKKKLIWMGLIIMIISAAAYFALFGGKAVSVNLAKVQRGNIQEYIEEKASVELENKADIYGLQSGVVTLEAVDVGDRVKTGDVLLKIQDEELLLNIKALELQKQAAEAKLEEAREGISQWDLQKLEAQEKAAQIAYEEAKRVAENNKKLYEAGGISRDIYDSSVAALASAEASLEVVKSSLAAAQEGFSPNIEKQFKAQIDEIQIQINHLKSKQKDYIVKSPIDGIVMLAEAPQGSAVPQGKLIFQIGNYDDMFLTSDILVDDIANVREGSEVLISNEDLGIPDIKGTVRKIYPQAFSKMSDLGIAQKRIKAEISFDEAVNNLKPGYDMDIKIVIASSQNTLIVNEKAVFDHEGKSYVFINNDGAAKMVQIDKGLESDDEIEVLKGLNEGQEVILSPDESIEEGTKIKS</sequence>
<keyword evidence="4" id="KW-0812">Transmembrane</keyword>
<organism evidence="6 7">
    <name type="scientific">Lutispora saccharofermentans</name>
    <dbReference type="NCBI Taxonomy" id="3024236"/>
    <lineage>
        <taxon>Bacteria</taxon>
        <taxon>Bacillati</taxon>
        <taxon>Bacillota</taxon>
        <taxon>Clostridia</taxon>
        <taxon>Lutisporales</taxon>
        <taxon>Lutisporaceae</taxon>
        <taxon>Lutispora</taxon>
    </lineage>
</organism>
<gene>
    <name evidence="6" type="ORF">LJD61_07380</name>
</gene>
<dbReference type="PANTHER" id="PTHR32347">
    <property type="entry name" value="EFFLUX SYSTEM COMPONENT YKNX-RELATED"/>
    <property type="match status" value="1"/>
</dbReference>
<dbReference type="Pfam" id="PF25989">
    <property type="entry name" value="YknX_C"/>
    <property type="match status" value="1"/>
</dbReference>
<dbReference type="Gene3D" id="2.40.420.20">
    <property type="match status" value="1"/>
</dbReference>
<dbReference type="RefSeq" id="WP_255226894.1">
    <property type="nucleotide sequence ID" value="NZ_JAJEKE010000005.1"/>
</dbReference>
<evidence type="ECO:0000256" key="2">
    <source>
        <dbReference type="ARBA" id="ARBA00023054"/>
    </source>
</evidence>
<feature type="domain" description="YknX-like C-terminal permuted SH3-like" evidence="5">
    <location>
        <begin position="348"/>
        <end position="410"/>
    </location>
</feature>
<comment type="caution">
    <text evidence="6">The sequence shown here is derived from an EMBL/GenBank/DDBJ whole genome shotgun (WGS) entry which is preliminary data.</text>
</comment>
<feature type="coiled-coil region" evidence="3">
    <location>
        <begin position="91"/>
        <end position="147"/>
    </location>
</feature>
<evidence type="ECO:0000313" key="6">
    <source>
        <dbReference type="EMBL" id="MCQ1529373.1"/>
    </source>
</evidence>
<dbReference type="InterPro" id="IPR058637">
    <property type="entry name" value="YknX-like_C"/>
</dbReference>
<evidence type="ECO:0000313" key="7">
    <source>
        <dbReference type="Proteomes" id="UP001651880"/>
    </source>
</evidence>
<accession>A0ABT1NDP6</accession>
<name>A0ABT1NDP6_9FIRM</name>
<keyword evidence="4" id="KW-0472">Membrane</keyword>